<dbReference type="AlphaFoldDB" id="A0A940Y5J3"/>
<proteinExistence type="predicted"/>
<dbReference type="Proteomes" id="UP000677413">
    <property type="component" value="Unassembled WGS sequence"/>
</dbReference>
<reference evidence="1 2" key="1">
    <citation type="submission" date="2021-04" db="EMBL/GenBank/DDBJ databases">
        <authorList>
            <person name="Tang X."/>
            <person name="Zhou X."/>
            <person name="Chen X."/>
            <person name="Cernava T."/>
            <person name="Zhang C."/>
        </authorList>
    </citation>
    <scope>NUCLEOTIDE SEQUENCE [LARGE SCALE GENOMIC DNA]</scope>
    <source>
        <strain evidence="1 2">BH-SS-21</strain>
    </source>
</reference>
<evidence type="ECO:0000313" key="2">
    <source>
        <dbReference type="Proteomes" id="UP000677413"/>
    </source>
</evidence>
<dbReference type="Pfam" id="PF09661">
    <property type="entry name" value="DUF2398"/>
    <property type="match status" value="1"/>
</dbReference>
<dbReference type="NCBIfam" id="TIGR02678">
    <property type="entry name" value="TIGR02678 family protein"/>
    <property type="match status" value="1"/>
</dbReference>
<accession>A0A940Y5J3</accession>
<gene>
    <name evidence="1" type="ORF">J8N05_32540</name>
</gene>
<dbReference type="InterPro" id="IPR013494">
    <property type="entry name" value="CHP02678"/>
</dbReference>
<sequence>MTLPSAHDVALAAERRTAARLLLAHPLVASNGPHADLFPLIRRHADWLGKRFQQVLGYRLLVDGSFARLFKAGLGAGSGRRLERSSGTPFTPHTYACLALALSVLVTAPEQMLLSHLVADIRAAAADAGIELEETGRAAGKRTLVAALRRLVEWGVLVETEGQVAAIAQEAGGEALITVDRELARVVVAGPLAQARDGADLVRRAADPGFSGPRTYVRRMLVETPVVHLDELTDAERDWLRTRQRREAQAFSELLGLEMEIRAEGVALVDPEEELTDLHLPGTGTVAQAALLLVERLVERLRPQEPGHPATGGRLVIGVAVPDGLVDEVVTELIAEYGQRSNWQRGYLEDLPSLREAVLDLLVRMRLMACAGRLRAEGEGLPEGYVEEASQGRTVTDVHGARPGGEGWVLLAAAARYATLVTVRPAAKARQGTDVQEELPL</sequence>
<dbReference type="EMBL" id="JAGPYQ010000001">
    <property type="protein sequence ID" value="MBQ0852900.1"/>
    <property type="molecule type" value="Genomic_DNA"/>
</dbReference>
<organism evidence="1 2">
    <name type="scientific">Streptomyces liliiviolaceus</name>
    <dbReference type="NCBI Taxonomy" id="2823109"/>
    <lineage>
        <taxon>Bacteria</taxon>
        <taxon>Bacillati</taxon>
        <taxon>Actinomycetota</taxon>
        <taxon>Actinomycetes</taxon>
        <taxon>Kitasatosporales</taxon>
        <taxon>Streptomycetaceae</taxon>
        <taxon>Streptomyces</taxon>
    </lineage>
</organism>
<comment type="caution">
    <text evidence="1">The sequence shown here is derived from an EMBL/GenBank/DDBJ whole genome shotgun (WGS) entry which is preliminary data.</text>
</comment>
<evidence type="ECO:0000313" key="1">
    <source>
        <dbReference type="EMBL" id="MBQ0852900.1"/>
    </source>
</evidence>
<keyword evidence="2" id="KW-1185">Reference proteome</keyword>
<protein>
    <submittedName>
        <fullName evidence="1">TIGR02678 family protein</fullName>
    </submittedName>
</protein>
<dbReference type="RefSeq" id="WP_210889141.1">
    <property type="nucleotide sequence ID" value="NZ_JAGPYQ010000001.1"/>
</dbReference>
<name>A0A940Y5J3_9ACTN</name>